<gene>
    <name evidence="2" type="ORF">E3J62_00645</name>
</gene>
<proteinExistence type="predicted"/>
<name>A0A523UYY1_UNCT6</name>
<accession>A0A523UYY1</accession>
<feature type="domain" description="HEPN" evidence="1">
    <location>
        <begin position="9"/>
        <end position="118"/>
    </location>
</feature>
<dbReference type="Proteomes" id="UP000315525">
    <property type="component" value="Unassembled WGS sequence"/>
</dbReference>
<sequence>MTKKLEEWFRQADYDLDTAEFMFTGGRYFYAIFMCHLSIEKALKGLYVQFREAAAPRSHNLVYLAEKTELQLPEELSDFISLLDGVSVPTRYPDDLQRLLKDYDKARTREMLKKSREVLRWLRAKSQK</sequence>
<evidence type="ECO:0000259" key="1">
    <source>
        <dbReference type="PROSITE" id="PS50910"/>
    </source>
</evidence>
<dbReference type="EMBL" id="SOJN01000010">
    <property type="protein sequence ID" value="TET47738.1"/>
    <property type="molecule type" value="Genomic_DNA"/>
</dbReference>
<dbReference type="AlphaFoldDB" id="A0A523UYY1"/>
<evidence type="ECO:0000313" key="3">
    <source>
        <dbReference type="Proteomes" id="UP000315525"/>
    </source>
</evidence>
<protein>
    <submittedName>
        <fullName evidence="2">HEPN domain-containing protein</fullName>
    </submittedName>
</protein>
<dbReference type="Pfam" id="PF05168">
    <property type="entry name" value="HEPN"/>
    <property type="match status" value="1"/>
</dbReference>
<evidence type="ECO:0000313" key="2">
    <source>
        <dbReference type="EMBL" id="TET47738.1"/>
    </source>
</evidence>
<dbReference type="InterPro" id="IPR007842">
    <property type="entry name" value="HEPN_dom"/>
</dbReference>
<dbReference type="SUPFAM" id="SSF81593">
    <property type="entry name" value="Nucleotidyltransferase substrate binding subunit/domain"/>
    <property type="match status" value="1"/>
</dbReference>
<dbReference type="SMART" id="SM00748">
    <property type="entry name" value="HEPN"/>
    <property type="match status" value="1"/>
</dbReference>
<dbReference type="Gene3D" id="1.20.120.330">
    <property type="entry name" value="Nucleotidyltransferases domain 2"/>
    <property type="match status" value="1"/>
</dbReference>
<dbReference type="PROSITE" id="PS50910">
    <property type="entry name" value="HEPN"/>
    <property type="match status" value="1"/>
</dbReference>
<reference evidence="2 3" key="1">
    <citation type="submission" date="2019-03" db="EMBL/GenBank/DDBJ databases">
        <title>Metabolic potential of uncultured bacteria and archaea associated with petroleum seepage in deep-sea sediments.</title>
        <authorList>
            <person name="Dong X."/>
            <person name="Hubert C."/>
        </authorList>
    </citation>
    <scope>NUCLEOTIDE SEQUENCE [LARGE SCALE GENOMIC DNA]</scope>
    <source>
        <strain evidence="2">E44_bin18</strain>
    </source>
</reference>
<organism evidence="2 3">
    <name type="scientific">candidate division TA06 bacterium</name>
    <dbReference type="NCBI Taxonomy" id="2250710"/>
    <lineage>
        <taxon>Bacteria</taxon>
        <taxon>Bacteria division TA06</taxon>
    </lineage>
</organism>
<comment type="caution">
    <text evidence="2">The sequence shown here is derived from an EMBL/GenBank/DDBJ whole genome shotgun (WGS) entry which is preliminary data.</text>
</comment>